<dbReference type="Pfam" id="PF00931">
    <property type="entry name" value="NB-ARC"/>
    <property type="match status" value="1"/>
</dbReference>
<dbReference type="InterPro" id="IPR027417">
    <property type="entry name" value="P-loop_NTPase"/>
</dbReference>
<dbReference type="EMBL" id="JACJPW010000093">
    <property type="protein sequence ID" value="MBD2184732.1"/>
    <property type="molecule type" value="Genomic_DNA"/>
</dbReference>
<dbReference type="InterPro" id="IPR002182">
    <property type="entry name" value="NB-ARC"/>
</dbReference>
<keyword evidence="3" id="KW-1185">Reference proteome</keyword>
<organism evidence="2 3">
    <name type="scientific">Aerosakkonema funiforme FACHB-1375</name>
    <dbReference type="NCBI Taxonomy" id="2949571"/>
    <lineage>
        <taxon>Bacteria</taxon>
        <taxon>Bacillati</taxon>
        <taxon>Cyanobacteriota</taxon>
        <taxon>Cyanophyceae</taxon>
        <taxon>Oscillatoriophycideae</taxon>
        <taxon>Aerosakkonematales</taxon>
        <taxon>Aerosakkonemataceae</taxon>
        <taxon>Aerosakkonema</taxon>
    </lineage>
</organism>
<dbReference type="GO" id="GO:0043531">
    <property type="term" value="F:ADP binding"/>
    <property type="evidence" value="ECO:0007669"/>
    <property type="project" value="InterPro"/>
</dbReference>
<feature type="domain" description="NB-ARC" evidence="1">
    <location>
        <begin position="110"/>
        <end position="209"/>
    </location>
</feature>
<evidence type="ECO:0000313" key="3">
    <source>
        <dbReference type="Proteomes" id="UP000641646"/>
    </source>
</evidence>
<dbReference type="PANTHER" id="PTHR47691:SF3">
    <property type="entry name" value="HTH-TYPE TRANSCRIPTIONAL REGULATOR RV0890C-RELATED"/>
    <property type="match status" value="1"/>
</dbReference>
<proteinExistence type="predicted"/>
<gene>
    <name evidence="2" type="ORF">H6G03_27295</name>
</gene>
<evidence type="ECO:0000259" key="1">
    <source>
        <dbReference type="Pfam" id="PF00931"/>
    </source>
</evidence>
<reference evidence="2" key="1">
    <citation type="journal article" date="2015" name="ISME J.">
        <title>Draft Genome Sequence of Streptomyces incarnatus NRRL8089, which Produces the Nucleoside Antibiotic Sinefungin.</title>
        <authorList>
            <person name="Oshima K."/>
            <person name="Hattori M."/>
            <person name="Shimizu H."/>
            <person name="Fukuda K."/>
            <person name="Nemoto M."/>
            <person name="Inagaki K."/>
            <person name="Tamura T."/>
        </authorList>
    </citation>
    <scope>NUCLEOTIDE SEQUENCE</scope>
    <source>
        <strain evidence="2">FACHB-1375</strain>
    </source>
</reference>
<dbReference type="PANTHER" id="PTHR47691">
    <property type="entry name" value="REGULATOR-RELATED"/>
    <property type="match status" value="1"/>
</dbReference>
<dbReference type="CDD" id="cd00093">
    <property type="entry name" value="HTH_XRE"/>
    <property type="match status" value="1"/>
</dbReference>
<dbReference type="InterPro" id="IPR001387">
    <property type="entry name" value="Cro/C1-type_HTH"/>
</dbReference>
<dbReference type="SUPFAM" id="SSF52540">
    <property type="entry name" value="P-loop containing nucleoside triphosphate hydrolases"/>
    <property type="match status" value="1"/>
</dbReference>
<comment type="caution">
    <text evidence="2">The sequence shown here is derived from an EMBL/GenBank/DDBJ whole genome shotgun (WGS) entry which is preliminary data.</text>
</comment>
<dbReference type="RefSeq" id="WP_190471708.1">
    <property type="nucleotide sequence ID" value="NZ_JACJPW010000093.1"/>
</dbReference>
<evidence type="ECO:0000313" key="2">
    <source>
        <dbReference type="EMBL" id="MBD2184732.1"/>
    </source>
</evidence>
<accession>A0A926ZJU1</accession>
<name>A0A926ZJU1_9CYAN</name>
<dbReference type="AlphaFoldDB" id="A0A926ZJU1"/>
<dbReference type="Proteomes" id="UP000641646">
    <property type="component" value="Unassembled WGS sequence"/>
</dbReference>
<protein>
    <submittedName>
        <fullName evidence="2">AAA family ATPase</fullName>
    </submittedName>
</protein>
<dbReference type="Gene3D" id="3.40.50.300">
    <property type="entry name" value="P-loop containing nucleotide triphosphate hydrolases"/>
    <property type="match status" value="1"/>
</dbReference>
<sequence length="425" mass="48484">MTTLKASKQGLARIKQAREKKGWPVADRNWLEAASLFLKVDWEKTGYLAEGISEGTWSRFLAGKRPINAAAFQAYCTVLGLNWEEVVNRTQRLDWDSAPDLPSFYGRAKELATLKQWIVKDRCRLVTILGMEGIGKTALAVRTAEEIQDEFEYVIWRSLRYTPSIQAILANLLKFLSQHKTDLPDSIDSQISKLISYLHKHRCLVILDDFETALKSGELAGRYCEGYEAFAEIIKRVGQERHQSCLVLASGEKPREIAFLEGETLPVRSLSLTGLQETEALEIFREKGLSDQEKWRKLVEIYPTNPLVLKIIAAVIKDSFNGQVGEFLKHNTIYLGYISDILDKQFERLSSLEKEIMHQMAINGQLMSLSQLREHIPSQVSTSEIIYVLESLLTRSLIEKIPSESELIFTVQPIVIKYVRSRFNK</sequence>
<reference evidence="2" key="2">
    <citation type="submission" date="2020-08" db="EMBL/GenBank/DDBJ databases">
        <authorList>
            <person name="Chen M."/>
            <person name="Teng W."/>
            <person name="Zhao L."/>
            <person name="Hu C."/>
            <person name="Zhou Y."/>
            <person name="Han B."/>
            <person name="Song L."/>
            <person name="Shu W."/>
        </authorList>
    </citation>
    <scope>NUCLEOTIDE SEQUENCE</scope>
    <source>
        <strain evidence="2">FACHB-1375</strain>
    </source>
</reference>
<dbReference type="PRINTS" id="PR00364">
    <property type="entry name" value="DISEASERSIST"/>
</dbReference>